<protein>
    <submittedName>
        <fullName evidence="2">Putative thiazole-containing bacteriocin maturation protein</fullName>
    </submittedName>
</protein>
<organism evidence="2 3">
    <name type="scientific">Siminovitchia terrae</name>
    <name type="common">Bacillus terrae</name>
    <dbReference type="NCBI Taxonomy" id="1914933"/>
    <lineage>
        <taxon>Bacteria</taxon>
        <taxon>Bacillati</taxon>
        <taxon>Bacillota</taxon>
        <taxon>Bacilli</taxon>
        <taxon>Bacillales</taxon>
        <taxon>Bacillaceae</taxon>
        <taxon>Siminovitchia</taxon>
    </lineage>
</organism>
<dbReference type="Proteomes" id="UP000287296">
    <property type="component" value="Unassembled WGS sequence"/>
</dbReference>
<accession>A0A429XB67</accession>
<feature type="domain" description="DEP" evidence="1">
    <location>
        <begin position="39"/>
        <end position="126"/>
    </location>
</feature>
<dbReference type="InterPro" id="IPR035985">
    <property type="entry name" value="Ubiquitin-activating_enz"/>
</dbReference>
<proteinExistence type="predicted"/>
<dbReference type="InterPro" id="IPR000591">
    <property type="entry name" value="DEP_dom"/>
</dbReference>
<comment type="caution">
    <text evidence="2">The sequence shown here is derived from an EMBL/GenBank/DDBJ whole genome shotgun (WGS) entry which is preliminary data.</text>
</comment>
<name>A0A429XB67_SIMTE</name>
<dbReference type="EMBL" id="QYTW02000003">
    <property type="protein sequence ID" value="RST60678.1"/>
    <property type="molecule type" value="Genomic_DNA"/>
</dbReference>
<dbReference type="SUPFAM" id="SSF69572">
    <property type="entry name" value="Activating enzymes of the ubiquitin-like proteins"/>
    <property type="match status" value="1"/>
</dbReference>
<dbReference type="NCBIfam" id="TIGR03693">
    <property type="entry name" value="ocin_ThiF_like"/>
    <property type="match status" value="1"/>
</dbReference>
<dbReference type="RefSeq" id="WP_120116115.1">
    <property type="nucleotide sequence ID" value="NZ_QYTW02000003.1"/>
</dbReference>
<evidence type="ECO:0000313" key="3">
    <source>
        <dbReference type="Proteomes" id="UP000287296"/>
    </source>
</evidence>
<dbReference type="Gene3D" id="3.40.50.720">
    <property type="entry name" value="NAD(P)-binding Rossmann-like Domain"/>
    <property type="match status" value="1"/>
</dbReference>
<evidence type="ECO:0000259" key="1">
    <source>
        <dbReference type="PROSITE" id="PS50186"/>
    </source>
</evidence>
<reference evidence="2 3" key="1">
    <citation type="submission" date="2018-12" db="EMBL/GenBank/DDBJ databases">
        <authorList>
            <person name="Sun L."/>
            <person name="Chen Z."/>
        </authorList>
    </citation>
    <scope>NUCLEOTIDE SEQUENCE [LARGE SCALE GENOMIC DNA]</scope>
    <source>
        <strain evidence="2 3">LMG 29736</strain>
    </source>
</reference>
<dbReference type="OrthoDB" id="2369163at2"/>
<dbReference type="InterPro" id="IPR022368">
    <property type="entry name" value="Thiazole_bacteriocin_mat_put"/>
</dbReference>
<dbReference type="AlphaFoldDB" id="A0A429XB67"/>
<sequence length="651" mass="73254">MSKLNSSTRLKVNRDTFFLPDSKGGVYFRNNLSSFRMEGNTIYQWIEKLIPMFDGEKTLGELTEGLTVPYRNRVYEIGETLYKNGFVRDVSKDTPHQLNSSVLEKYASQIEFIENFVESGAYRFQKYRQAKVLAVGSGPLLVSLVSALFESGLPKINVLVTDSIPTSRLRLNELVQNASKTDSDVELAEVQFQKEAGRSFWKEAVQPYDWIMYVSQDGNVNELRALNQVCKEESKSFIPAICIQQVGLSGPLFHPESEGCWESAWSRIHRSALQTEQRPPLFSSTPGSILANVTVFELFKHVTGIGDSNQSNQIYLLDLDTLEGDWLSFITHPLVTSRGLTPKLVEDLDVRLKQEPVRDNPTLNLLEHFSRLTSEKTGIFHTWEERSLSQLPLAQCSVQAVNPMSEGPAELLSEVVCAGLTHEEAKRDAGLTGIEMYVSQMIDSLEFKKQNDQVSVNITEGFIGIGAGETIEEAVCRGLQVYLNEELRKRKSDQRDTIFHMQIGSIKDRSCRFYLNALTTLNGSPTIGLKEDISGFPVIGVRTNGRWYSSVGLNTTLALQNALKQALLDSQSQENSIMRKEMESAVFLKKMESKLDIPSSNELSQSELLQSSIQVLNQNNKRLLVYDLTFEPFLKQEMAGVFGVQVREEGF</sequence>
<dbReference type="PROSITE" id="PS50186">
    <property type="entry name" value="DEP"/>
    <property type="match status" value="1"/>
</dbReference>
<evidence type="ECO:0000313" key="2">
    <source>
        <dbReference type="EMBL" id="RST60678.1"/>
    </source>
</evidence>
<dbReference type="GO" id="GO:0035556">
    <property type="term" value="P:intracellular signal transduction"/>
    <property type="evidence" value="ECO:0007669"/>
    <property type="project" value="InterPro"/>
</dbReference>
<dbReference type="GO" id="GO:0008641">
    <property type="term" value="F:ubiquitin-like modifier activating enzyme activity"/>
    <property type="evidence" value="ECO:0007669"/>
    <property type="project" value="InterPro"/>
</dbReference>
<gene>
    <name evidence="2" type="ORF">D5F11_004815</name>
</gene>